<evidence type="ECO:0000313" key="3">
    <source>
        <dbReference type="EMBL" id="KAA8571242.1"/>
    </source>
</evidence>
<feature type="compositionally biased region" description="Basic and acidic residues" evidence="1">
    <location>
        <begin position="23"/>
        <end position="41"/>
    </location>
</feature>
<accession>A0A5M9JTW5</accession>
<proteinExistence type="predicted"/>
<evidence type="ECO:0000256" key="2">
    <source>
        <dbReference type="SAM" id="Phobius"/>
    </source>
</evidence>
<dbReference type="AlphaFoldDB" id="A0A5M9JTW5"/>
<comment type="caution">
    <text evidence="3">The sequence shown here is derived from an EMBL/GenBank/DDBJ whole genome shotgun (WGS) entry which is preliminary data.</text>
</comment>
<gene>
    <name evidence="3" type="ORF">EYC84_000574</name>
</gene>
<keyword evidence="4" id="KW-1185">Reference proteome</keyword>
<keyword evidence="2" id="KW-0812">Transmembrane</keyword>
<keyword evidence="2" id="KW-0472">Membrane</keyword>
<evidence type="ECO:0000313" key="4">
    <source>
        <dbReference type="Proteomes" id="UP000322873"/>
    </source>
</evidence>
<feature type="transmembrane region" description="Helical" evidence="2">
    <location>
        <begin position="186"/>
        <end position="209"/>
    </location>
</feature>
<feature type="region of interest" description="Disordered" evidence="1">
    <location>
        <begin position="97"/>
        <end position="116"/>
    </location>
</feature>
<dbReference type="Proteomes" id="UP000322873">
    <property type="component" value="Unassembled WGS sequence"/>
</dbReference>
<feature type="transmembrane region" description="Helical" evidence="2">
    <location>
        <begin position="148"/>
        <end position="166"/>
    </location>
</feature>
<reference evidence="3 4" key="1">
    <citation type="submission" date="2019-06" db="EMBL/GenBank/DDBJ databases">
        <title>Genome Sequence of the Brown Rot Fungal Pathogen Monilinia fructicola.</title>
        <authorList>
            <person name="De Miccolis Angelini R.M."/>
            <person name="Landi L."/>
            <person name="Abate D."/>
            <person name="Pollastro S."/>
            <person name="Romanazzi G."/>
            <person name="Faretra F."/>
        </authorList>
    </citation>
    <scope>NUCLEOTIDE SEQUENCE [LARGE SCALE GENOMIC DNA]</scope>
    <source>
        <strain evidence="3 4">Mfrc123</strain>
    </source>
</reference>
<keyword evidence="2" id="KW-1133">Transmembrane helix</keyword>
<protein>
    <submittedName>
        <fullName evidence="3">Uncharacterized protein</fullName>
    </submittedName>
</protein>
<dbReference type="EMBL" id="VICG01000006">
    <property type="protein sequence ID" value="KAA8571242.1"/>
    <property type="molecule type" value="Genomic_DNA"/>
</dbReference>
<name>A0A5M9JTW5_MONFR</name>
<evidence type="ECO:0000256" key="1">
    <source>
        <dbReference type="SAM" id="MobiDB-lite"/>
    </source>
</evidence>
<feature type="region of interest" description="Disordered" evidence="1">
    <location>
        <begin position="1"/>
        <end position="78"/>
    </location>
</feature>
<dbReference type="VEuPathDB" id="FungiDB:MFRU_055g00220"/>
<sequence length="236" mass="26445">MPTQPCSERHLPGHPSTARKSSRRNERHDTTRHKTQDTRHKTQDKRHKTPGTMSSNFHLLTKPSSPSPSSNPPIASSRTAALPRPLYKTLSLSYHIPSSSSSSSPQTSPTSPNSSAPTIAKHLEAVGRRLAFEFALFMLGGGFDLMRVLLWPGWILIAGVLWGAWGRMSIEGELKKFLSRLYRDSMLFRIFLLQTPKSSIYSFMTLAIYRSKENQTYNPPIPPSPSKSFQFLPPNA</sequence>
<organism evidence="3 4">
    <name type="scientific">Monilinia fructicola</name>
    <name type="common">Brown rot fungus</name>
    <name type="synonym">Ciboria fructicola</name>
    <dbReference type="NCBI Taxonomy" id="38448"/>
    <lineage>
        <taxon>Eukaryota</taxon>
        <taxon>Fungi</taxon>
        <taxon>Dikarya</taxon>
        <taxon>Ascomycota</taxon>
        <taxon>Pezizomycotina</taxon>
        <taxon>Leotiomycetes</taxon>
        <taxon>Helotiales</taxon>
        <taxon>Sclerotiniaceae</taxon>
        <taxon>Monilinia</taxon>
    </lineage>
</organism>